<dbReference type="InterPro" id="IPR003210">
    <property type="entry name" value="Signal_recog_particle_SRP14"/>
</dbReference>
<keyword evidence="10" id="KW-1185">Reference proteome</keyword>
<evidence type="ECO:0000313" key="10">
    <source>
        <dbReference type="Proteomes" id="UP000223968"/>
    </source>
</evidence>
<comment type="subunit">
    <text evidence="7">Component of a fungal signal recognition particle (SRP) complex that consists of a 7SL RNA molecule (scR1) and at least six protein subunits: SRP72, SRP68, SRP54, SEC65, SRP21 and SRP14.</text>
</comment>
<sequence length="131" mass="14130">MSNPHLSNEEFFNALKALLQKQSTRARGSIFLTQKRLPAPSTSSDTPASTDTTTTAPTVPSPVLIRATNGQHKAAKVKASTIVQPGDIEGFFLRYAEICKGGMVGMKKRDRSGKKKGKGKGKKEKEGKEKA</sequence>
<reference evidence="9" key="1">
    <citation type="submission" date="2017-10" db="EMBL/GenBank/DDBJ databases">
        <title>Comparative genomics in systemic dimorphic fungi from Ajellomycetaceae.</title>
        <authorList>
            <person name="Munoz J.F."/>
            <person name="Mcewen J.G."/>
            <person name="Clay O.K."/>
            <person name="Cuomo C.A."/>
        </authorList>
    </citation>
    <scope>NUCLEOTIDE SEQUENCE [LARGE SCALE GENOMIC DNA]</scope>
    <source>
        <strain evidence="9">UAMH5409</strain>
    </source>
</reference>
<keyword evidence="6 7" id="KW-0687">Ribonucleoprotein</keyword>
<dbReference type="Proteomes" id="UP000223968">
    <property type="component" value="Unassembled WGS sequence"/>
</dbReference>
<dbReference type="GO" id="GO:0006614">
    <property type="term" value="P:SRP-dependent cotranslational protein targeting to membrane"/>
    <property type="evidence" value="ECO:0007669"/>
    <property type="project" value="UniProtKB-UniRule"/>
</dbReference>
<evidence type="ECO:0000256" key="6">
    <source>
        <dbReference type="ARBA" id="ARBA00023274"/>
    </source>
</evidence>
<gene>
    <name evidence="9" type="ORF">AJ79_09935</name>
</gene>
<comment type="function">
    <text evidence="7">Component of the signal recognition particle (SRP) complex, a ribonucleoprotein complex that mediates the cotranslational targeting of secretory and membrane proteins to the endoplasmic reticulum (ER).</text>
</comment>
<dbReference type="STRING" id="1447875.A0A2B7WGE8"/>
<feature type="region of interest" description="Disordered" evidence="8">
    <location>
        <begin position="104"/>
        <end position="131"/>
    </location>
</feature>
<comment type="caution">
    <text evidence="9">The sequence shown here is derived from an EMBL/GenBank/DDBJ whole genome shotgun (WGS) entry which is preliminary data.</text>
</comment>
<name>A0A2B7WGE8_9EURO</name>
<keyword evidence="4 7" id="KW-0694">RNA-binding</keyword>
<dbReference type="GO" id="GO:0008312">
    <property type="term" value="F:7S RNA binding"/>
    <property type="evidence" value="ECO:0007669"/>
    <property type="project" value="UniProtKB-UniRule"/>
</dbReference>
<dbReference type="PANTHER" id="PTHR12013">
    <property type="entry name" value="SIGNAL RECOGNITION PARTICLE 14 KD PROTEIN"/>
    <property type="match status" value="1"/>
</dbReference>
<dbReference type="GO" id="GO:0005786">
    <property type="term" value="C:signal recognition particle, endoplasmic reticulum targeting"/>
    <property type="evidence" value="ECO:0007669"/>
    <property type="project" value="UniProtKB-UniRule"/>
</dbReference>
<evidence type="ECO:0000313" key="9">
    <source>
        <dbReference type="EMBL" id="PGG95644.1"/>
    </source>
</evidence>
<comment type="subcellular location">
    <subcellularLocation>
        <location evidence="1 7">Cytoplasm</location>
    </subcellularLocation>
</comment>
<evidence type="ECO:0000256" key="5">
    <source>
        <dbReference type="ARBA" id="ARBA00023135"/>
    </source>
</evidence>
<keyword evidence="5 7" id="KW-0733">Signal recognition particle</keyword>
<accession>A0A2B7WGE8</accession>
<feature type="region of interest" description="Disordered" evidence="8">
    <location>
        <begin position="29"/>
        <end position="60"/>
    </location>
</feature>
<evidence type="ECO:0000256" key="4">
    <source>
        <dbReference type="ARBA" id="ARBA00022884"/>
    </source>
</evidence>
<dbReference type="OrthoDB" id="19209at2759"/>
<feature type="compositionally biased region" description="Basic residues" evidence="8">
    <location>
        <begin position="106"/>
        <end position="122"/>
    </location>
</feature>
<dbReference type="Gene3D" id="3.30.720.10">
    <property type="entry name" value="Signal recognition particle alu RNA binding heterodimer, srp9/1"/>
    <property type="match status" value="1"/>
</dbReference>
<evidence type="ECO:0000256" key="1">
    <source>
        <dbReference type="ARBA" id="ARBA00004496"/>
    </source>
</evidence>
<evidence type="ECO:0000256" key="8">
    <source>
        <dbReference type="SAM" id="MobiDB-lite"/>
    </source>
</evidence>
<organism evidence="9 10">
    <name type="scientific">Helicocarpus griseus UAMH5409</name>
    <dbReference type="NCBI Taxonomy" id="1447875"/>
    <lineage>
        <taxon>Eukaryota</taxon>
        <taxon>Fungi</taxon>
        <taxon>Dikarya</taxon>
        <taxon>Ascomycota</taxon>
        <taxon>Pezizomycotina</taxon>
        <taxon>Eurotiomycetes</taxon>
        <taxon>Eurotiomycetidae</taxon>
        <taxon>Onygenales</taxon>
        <taxon>Ajellomycetaceae</taxon>
        <taxon>Helicocarpus</taxon>
    </lineage>
</organism>
<evidence type="ECO:0000256" key="7">
    <source>
        <dbReference type="RuleBase" id="RU368100"/>
    </source>
</evidence>
<protein>
    <recommendedName>
        <fullName evidence="7">Signal recognition particle subunit SRP14</fullName>
    </recommendedName>
    <alternativeName>
        <fullName evidence="7">Signal recognition particle 14 kDa protein</fullName>
    </alternativeName>
</protein>
<evidence type="ECO:0000256" key="3">
    <source>
        <dbReference type="ARBA" id="ARBA00022490"/>
    </source>
</evidence>
<dbReference type="GO" id="GO:0030942">
    <property type="term" value="F:endoplasmic reticulum signal peptide binding"/>
    <property type="evidence" value="ECO:0007669"/>
    <property type="project" value="UniProtKB-UniRule"/>
</dbReference>
<feature type="compositionally biased region" description="Low complexity" evidence="8">
    <location>
        <begin position="38"/>
        <end position="60"/>
    </location>
</feature>
<keyword evidence="3 7" id="KW-0963">Cytoplasm</keyword>
<dbReference type="InterPro" id="IPR009018">
    <property type="entry name" value="Signal_recog_particle_SRP9/14"/>
</dbReference>
<dbReference type="SUPFAM" id="SSF54762">
    <property type="entry name" value="Signal recognition particle alu RNA binding heterodimer, SRP9/14"/>
    <property type="match status" value="1"/>
</dbReference>
<dbReference type="AlphaFoldDB" id="A0A2B7WGE8"/>
<evidence type="ECO:0000256" key="2">
    <source>
        <dbReference type="ARBA" id="ARBA00010349"/>
    </source>
</evidence>
<proteinExistence type="inferred from homology"/>
<dbReference type="Pfam" id="PF02290">
    <property type="entry name" value="SRP14"/>
    <property type="match status" value="1"/>
</dbReference>
<comment type="similarity">
    <text evidence="2 7">Belongs to the SRP14 family.</text>
</comment>
<dbReference type="EMBL" id="PDNB01000322">
    <property type="protein sequence ID" value="PGG95644.1"/>
    <property type="molecule type" value="Genomic_DNA"/>
</dbReference>